<proteinExistence type="inferred from homology"/>
<feature type="domain" description="Protein kinase" evidence="24">
    <location>
        <begin position="807"/>
        <end position="1092"/>
    </location>
</feature>
<evidence type="ECO:0000256" key="23">
    <source>
        <dbReference type="SAM" id="SignalP"/>
    </source>
</evidence>
<comment type="similarity">
    <text evidence="2">Belongs to the protein kinase superfamily. Ser/Thr protein kinase family.</text>
</comment>
<dbReference type="SMART" id="SM00220">
    <property type="entry name" value="S_TKc"/>
    <property type="match status" value="1"/>
</dbReference>
<dbReference type="PROSITE" id="PS00107">
    <property type="entry name" value="PROTEIN_KINASE_ATP"/>
    <property type="match status" value="1"/>
</dbReference>
<keyword evidence="10 23" id="KW-0732">Signal</keyword>
<comment type="subcellular location">
    <subcellularLocation>
        <location evidence="1">Cell membrane</location>
        <topology evidence="1">Single-pass type I membrane protein</topology>
    </subcellularLocation>
</comment>
<feature type="transmembrane region" description="Helical" evidence="22">
    <location>
        <begin position="750"/>
        <end position="770"/>
    </location>
</feature>
<dbReference type="FunFam" id="3.30.200.20:FF:000661">
    <property type="entry name" value="Serine-threonine protein kinase plant-type"/>
    <property type="match status" value="1"/>
</dbReference>
<dbReference type="PROSITE" id="PS50011">
    <property type="entry name" value="PROTEIN_KINASE_DOM"/>
    <property type="match status" value="1"/>
</dbReference>
<dbReference type="Gene3D" id="1.10.510.10">
    <property type="entry name" value="Transferase(Phosphotransferase) domain 1"/>
    <property type="match status" value="1"/>
</dbReference>
<evidence type="ECO:0000256" key="8">
    <source>
        <dbReference type="ARBA" id="ARBA00022679"/>
    </source>
</evidence>
<evidence type="ECO:0000256" key="4">
    <source>
        <dbReference type="ARBA" id="ARBA00022475"/>
    </source>
</evidence>
<reference evidence="25" key="1">
    <citation type="submission" date="2023-07" db="EMBL/GenBank/DDBJ databases">
        <title>A chromosome-level genome assembly of Lolium multiflorum.</title>
        <authorList>
            <person name="Chen Y."/>
            <person name="Copetti D."/>
            <person name="Kolliker R."/>
            <person name="Studer B."/>
        </authorList>
    </citation>
    <scope>NUCLEOTIDE SEQUENCE</scope>
    <source>
        <strain evidence="25">02402/16</strain>
        <tissue evidence="25">Leaf</tissue>
    </source>
</reference>
<evidence type="ECO:0000256" key="16">
    <source>
        <dbReference type="ARBA" id="ARBA00023136"/>
    </source>
</evidence>
<dbReference type="Gene3D" id="3.30.200.20">
    <property type="entry name" value="Phosphorylase Kinase, domain 1"/>
    <property type="match status" value="1"/>
</dbReference>
<evidence type="ECO:0000256" key="10">
    <source>
        <dbReference type="ARBA" id="ARBA00022729"/>
    </source>
</evidence>
<dbReference type="FunFam" id="3.80.10.10:FF:000317">
    <property type="entry name" value="Inactive leucine-rich repeat receptor-like protein kinase"/>
    <property type="match status" value="1"/>
</dbReference>
<dbReference type="Pfam" id="PF07714">
    <property type="entry name" value="PK_Tyr_Ser-Thr"/>
    <property type="match status" value="1"/>
</dbReference>
<dbReference type="GO" id="GO:0005886">
    <property type="term" value="C:plasma membrane"/>
    <property type="evidence" value="ECO:0007669"/>
    <property type="project" value="UniProtKB-SubCell"/>
</dbReference>
<dbReference type="GO" id="GO:0005524">
    <property type="term" value="F:ATP binding"/>
    <property type="evidence" value="ECO:0007669"/>
    <property type="project" value="UniProtKB-UniRule"/>
</dbReference>
<evidence type="ECO:0000256" key="9">
    <source>
        <dbReference type="ARBA" id="ARBA00022692"/>
    </source>
</evidence>
<dbReference type="SUPFAM" id="SSF52047">
    <property type="entry name" value="RNI-like"/>
    <property type="match status" value="1"/>
</dbReference>
<keyword evidence="11" id="KW-0677">Repeat</keyword>
<dbReference type="AlphaFoldDB" id="A0AAD8WYD7"/>
<dbReference type="InterPro" id="IPR001245">
    <property type="entry name" value="Ser-Thr/Tyr_kinase_cat_dom"/>
</dbReference>
<accession>A0AAD8WYD7</accession>
<evidence type="ECO:0000256" key="11">
    <source>
        <dbReference type="ARBA" id="ARBA00022737"/>
    </source>
</evidence>
<dbReference type="SUPFAM" id="SSF52058">
    <property type="entry name" value="L domain-like"/>
    <property type="match status" value="1"/>
</dbReference>
<dbReference type="EC" id="2.7.11.1" evidence="3"/>
<keyword evidence="13" id="KW-0418">Kinase</keyword>
<dbReference type="InterPro" id="IPR000719">
    <property type="entry name" value="Prot_kinase_dom"/>
</dbReference>
<dbReference type="GO" id="GO:0051606">
    <property type="term" value="P:detection of stimulus"/>
    <property type="evidence" value="ECO:0007669"/>
    <property type="project" value="UniProtKB-ARBA"/>
</dbReference>
<dbReference type="EMBL" id="JAUUTY010000002">
    <property type="protein sequence ID" value="KAK1685607.1"/>
    <property type="molecule type" value="Genomic_DNA"/>
</dbReference>
<dbReference type="Pfam" id="PF08263">
    <property type="entry name" value="LRRNT_2"/>
    <property type="match status" value="1"/>
</dbReference>
<evidence type="ECO:0000256" key="18">
    <source>
        <dbReference type="ARBA" id="ARBA00023180"/>
    </source>
</evidence>
<dbReference type="GO" id="GO:0004674">
    <property type="term" value="F:protein serine/threonine kinase activity"/>
    <property type="evidence" value="ECO:0007669"/>
    <property type="project" value="UniProtKB-KW"/>
</dbReference>
<dbReference type="FunFam" id="3.80.10.10:FF:000470">
    <property type="entry name" value="LRR receptor-like serine/threonine-protein kinase RPK2"/>
    <property type="match status" value="1"/>
</dbReference>
<evidence type="ECO:0000313" key="26">
    <source>
        <dbReference type="Proteomes" id="UP001231189"/>
    </source>
</evidence>
<organism evidence="25 26">
    <name type="scientific">Lolium multiflorum</name>
    <name type="common">Italian ryegrass</name>
    <name type="synonym">Lolium perenne subsp. multiflorum</name>
    <dbReference type="NCBI Taxonomy" id="4521"/>
    <lineage>
        <taxon>Eukaryota</taxon>
        <taxon>Viridiplantae</taxon>
        <taxon>Streptophyta</taxon>
        <taxon>Embryophyta</taxon>
        <taxon>Tracheophyta</taxon>
        <taxon>Spermatophyta</taxon>
        <taxon>Magnoliopsida</taxon>
        <taxon>Liliopsida</taxon>
        <taxon>Poales</taxon>
        <taxon>Poaceae</taxon>
        <taxon>BOP clade</taxon>
        <taxon>Pooideae</taxon>
        <taxon>Poodae</taxon>
        <taxon>Poeae</taxon>
        <taxon>Poeae Chloroplast Group 2 (Poeae type)</taxon>
        <taxon>Loliodinae</taxon>
        <taxon>Loliinae</taxon>
        <taxon>Lolium</taxon>
    </lineage>
</organism>
<comment type="catalytic activity">
    <reaction evidence="19">
        <text>L-threonyl-[protein] + ATP = O-phospho-L-threonyl-[protein] + ADP + H(+)</text>
        <dbReference type="Rhea" id="RHEA:46608"/>
        <dbReference type="Rhea" id="RHEA-COMP:11060"/>
        <dbReference type="Rhea" id="RHEA-COMP:11605"/>
        <dbReference type="ChEBI" id="CHEBI:15378"/>
        <dbReference type="ChEBI" id="CHEBI:30013"/>
        <dbReference type="ChEBI" id="CHEBI:30616"/>
        <dbReference type="ChEBI" id="CHEBI:61977"/>
        <dbReference type="ChEBI" id="CHEBI:456216"/>
        <dbReference type="EC" id="2.7.11.1"/>
    </reaction>
</comment>
<dbReference type="InterPro" id="IPR003591">
    <property type="entry name" value="Leu-rich_rpt_typical-subtyp"/>
</dbReference>
<dbReference type="Gene3D" id="3.80.10.10">
    <property type="entry name" value="Ribonuclease Inhibitor"/>
    <property type="match status" value="3"/>
</dbReference>
<dbReference type="InterPro" id="IPR017441">
    <property type="entry name" value="Protein_kinase_ATP_BS"/>
</dbReference>
<dbReference type="Proteomes" id="UP001231189">
    <property type="component" value="Unassembled WGS sequence"/>
</dbReference>
<evidence type="ECO:0000256" key="22">
    <source>
        <dbReference type="SAM" id="Phobius"/>
    </source>
</evidence>
<evidence type="ECO:0000256" key="19">
    <source>
        <dbReference type="ARBA" id="ARBA00047899"/>
    </source>
</evidence>
<evidence type="ECO:0000256" key="3">
    <source>
        <dbReference type="ARBA" id="ARBA00012513"/>
    </source>
</evidence>
<evidence type="ECO:0000313" key="25">
    <source>
        <dbReference type="EMBL" id="KAK1685607.1"/>
    </source>
</evidence>
<sequence>MASPCIPVVVLLALSAIYVLAIVPSVGCSSLSQTSNNGSDTDLASLLAFKAHLSDPQGVLASNWTTGTTFCHWVGISCSRRRQRVTAIELPDLPLDGSLAPHIGNLSFLSIINLTNTVLTGSIPDDLGRLHRLKLLDLSFNGFSGSIPPTIGNLSSLQVLVLNVNRLSGSIPVELQNLHNLGSINLRTNYLSGSIPNDLFNNTTMLTYLSFGNNSLSGPIPYSISLLPVLEFLDLQFNHLAGPLPPAIFNMSKLHSIYVTNNYDLTGHIPDNGSFSLPMLRIFSLGNNRFTGQIPLGLTSCQDLRAISMPGNLFEGVVPTWLGKLTRLSYIFLGENNLVGPIPAALGNLTLLRGLGLPWCELTGPIPGNFGQLGQLSFLHLGDNLLTGHIPASLGNLSKLSFVVLKRNMLAGSLPSTIGDMNSLVTVDFSENRLQGDLSFLSILSNCRKLRYLKISFNNFTGRLPNYIGNLSSQLETLAAHETNLVGELPATILNLTSLRVLDLSKNQLSGAIPNSIMMMENMQFLSLHQNALSGPIPPQTALLKNLIKLHLGYNHLSGPIPEDIGNHTKLEQIGLSYNQLSSSIPPSLCHLGGLLWLDLSHNFLNGTLPADIGYLKQTYHMDLSANRFRSSLPDSIGKLIMLTNLNLSHNSFYNQIPGSFDKLAILQALDLSHNNLSGSIPKYLSSFTILSTLNLSFNNLQGPIPEGGIFSNISLRSLMGNSGLCGASSLGFPSCLGNSPRTSSHILKFLLPAIIVAMGGVASYIFVVLRKKVRNQQGVTVPAGMVDFINHQLVSYHELARATDNFSESNLLGAGSFGKVFKGQLSNGLVVAVKVLDLQAEHATMSFDVECRVMRMARHRNLMRILNTCSNLEFRALVLQYMPNGSLETLLHYSEGTRHLGFLERLGIMLDVSMAMSYLHHEHYEVVLHCDLKPSNVLFDEDMTAHVADFGISRLLLGDDSSMISASMPGTVGYMAPEYGSLGKASRKSDVFSYGIMLLEVFTGRRPTDALFVGGLSLRRWVDQAFPMELVRVVDGQLLLPQGSPSSRSSVDGFFVRAFEVGLLCSSESPDQRMTMSEVAVSLEKIKNDYVKWTAEMLNLSDQNA</sequence>
<keyword evidence="18" id="KW-0325">Glycoprotein</keyword>
<keyword evidence="12 21" id="KW-0547">Nucleotide-binding</keyword>
<feature type="signal peptide" evidence="23">
    <location>
        <begin position="1"/>
        <end position="21"/>
    </location>
</feature>
<keyword evidence="6" id="KW-0597">Phosphoprotein</keyword>
<evidence type="ECO:0000256" key="1">
    <source>
        <dbReference type="ARBA" id="ARBA00004251"/>
    </source>
</evidence>
<gene>
    <name evidence="25" type="ORF">QYE76_046455</name>
</gene>
<keyword evidence="15 22" id="KW-1133">Transmembrane helix</keyword>
<keyword evidence="26" id="KW-1185">Reference proteome</keyword>
<dbReference type="SUPFAM" id="SSF56112">
    <property type="entry name" value="Protein kinase-like (PK-like)"/>
    <property type="match status" value="1"/>
</dbReference>
<dbReference type="InterPro" id="IPR001611">
    <property type="entry name" value="Leu-rich_rpt"/>
</dbReference>
<dbReference type="InterPro" id="IPR013210">
    <property type="entry name" value="LRR_N_plant-typ"/>
</dbReference>
<dbReference type="FunFam" id="1.10.510.10:FF:000358">
    <property type="entry name" value="Putative leucine-rich repeat receptor-like serine/threonine-protein kinase"/>
    <property type="match status" value="1"/>
</dbReference>
<evidence type="ECO:0000256" key="21">
    <source>
        <dbReference type="PROSITE-ProRule" id="PRU10141"/>
    </source>
</evidence>
<keyword evidence="5" id="KW-0723">Serine/threonine-protein kinase</keyword>
<dbReference type="Pfam" id="PF00560">
    <property type="entry name" value="LRR_1"/>
    <property type="match status" value="10"/>
</dbReference>
<evidence type="ECO:0000256" key="17">
    <source>
        <dbReference type="ARBA" id="ARBA00023170"/>
    </source>
</evidence>
<dbReference type="PROSITE" id="PS00108">
    <property type="entry name" value="PROTEIN_KINASE_ST"/>
    <property type="match status" value="1"/>
</dbReference>
<evidence type="ECO:0000256" key="14">
    <source>
        <dbReference type="ARBA" id="ARBA00022840"/>
    </source>
</evidence>
<keyword evidence="9 22" id="KW-0812">Transmembrane</keyword>
<dbReference type="FunFam" id="3.80.10.10:FF:000041">
    <property type="entry name" value="LRR receptor-like serine/threonine-protein kinase ERECTA"/>
    <property type="match status" value="1"/>
</dbReference>
<dbReference type="InterPro" id="IPR032675">
    <property type="entry name" value="LRR_dom_sf"/>
</dbReference>
<keyword evidence="4" id="KW-1003">Cell membrane</keyword>
<dbReference type="InterPro" id="IPR008271">
    <property type="entry name" value="Ser/Thr_kinase_AS"/>
</dbReference>
<evidence type="ECO:0000256" key="15">
    <source>
        <dbReference type="ARBA" id="ARBA00022989"/>
    </source>
</evidence>
<protein>
    <recommendedName>
        <fullName evidence="3">non-specific serine/threonine protein kinase</fullName>
        <ecNumber evidence="3">2.7.11.1</ecNumber>
    </recommendedName>
</protein>
<dbReference type="Pfam" id="PF13855">
    <property type="entry name" value="LRR_8"/>
    <property type="match status" value="1"/>
</dbReference>
<evidence type="ECO:0000256" key="12">
    <source>
        <dbReference type="ARBA" id="ARBA00022741"/>
    </source>
</evidence>
<dbReference type="PANTHER" id="PTHR27008:SF497">
    <property type="entry name" value="OS11G0695000 PROTEIN"/>
    <property type="match status" value="1"/>
</dbReference>
<name>A0AAD8WYD7_LOLMU</name>
<dbReference type="FunFam" id="3.80.10.10:FF:000101">
    <property type="entry name" value="LRR receptor-like serine/threonine-protein kinase ERECTA"/>
    <property type="match status" value="1"/>
</dbReference>
<comment type="catalytic activity">
    <reaction evidence="20">
        <text>L-seryl-[protein] + ATP = O-phospho-L-seryl-[protein] + ADP + H(+)</text>
        <dbReference type="Rhea" id="RHEA:17989"/>
        <dbReference type="Rhea" id="RHEA-COMP:9863"/>
        <dbReference type="Rhea" id="RHEA-COMP:11604"/>
        <dbReference type="ChEBI" id="CHEBI:15378"/>
        <dbReference type="ChEBI" id="CHEBI:29999"/>
        <dbReference type="ChEBI" id="CHEBI:30616"/>
        <dbReference type="ChEBI" id="CHEBI:83421"/>
        <dbReference type="ChEBI" id="CHEBI:456216"/>
        <dbReference type="EC" id="2.7.11.1"/>
    </reaction>
</comment>
<keyword evidence="8" id="KW-0808">Transferase</keyword>
<evidence type="ECO:0000256" key="2">
    <source>
        <dbReference type="ARBA" id="ARBA00008684"/>
    </source>
</evidence>
<keyword evidence="16 22" id="KW-0472">Membrane</keyword>
<dbReference type="SMART" id="SM00369">
    <property type="entry name" value="LRR_TYP"/>
    <property type="match status" value="10"/>
</dbReference>
<keyword evidence="17" id="KW-0675">Receptor</keyword>
<feature type="chain" id="PRO_5042072732" description="non-specific serine/threonine protein kinase" evidence="23">
    <location>
        <begin position="22"/>
        <end position="1106"/>
    </location>
</feature>
<evidence type="ECO:0000259" key="24">
    <source>
        <dbReference type="PROSITE" id="PS50011"/>
    </source>
</evidence>
<dbReference type="InterPro" id="IPR051809">
    <property type="entry name" value="Plant_receptor-like_S/T_kinase"/>
</dbReference>
<dbReference type="PRINTS" id="PR00019">
    <property type="entry name" value="LEURICHRPT"/>
</dbReference>
<keyword evidence="14 21" id="KW-0067">ATP-binding</keyword>
<dbReference type="PANTHER" id="PTHR27008">
    <property type="entry name" value="OS04G0122200 PROTEIN"/>
    <property type="match status" value="1"/>
</dbReference>
<dbReference type="InterPro" id="IPR011009">
    <property type="entry name" value="Kinase-like_dom_sf"/>
</dbReference>
<evidence type="ECO:0000256" key="20">
    <source>
        <dbReference type="ARBA" id="ARBA00048679"/>
    </source>
</evidence>
<evidence type="ECO:0000256" key="7">
    <source>
        <dbReference type="ARBA" id="ARBA00022614"/>
    </source>
</evidence>
<keyword evidence="7" id="KW-0433">Leucine-rich repeat</keyword>
<evidence type="ECO:0000256" key="13">
    <source>
        <dbReference type="ARBA" id="ARBA00022777"/>
    </source>
</evidence>
<evidence type="ECO:0000256" key="5">
    <source>
        <dbReference type="ARBA" id="ARBA00022527"/>
    </source>
</evidence>
<comment type="caution">
    <text evidence="25">The sequence shown here is derived from an EMBL/GenBank/DDBJ whole genome shotgun (WGS) entry which is preliminary data.</text>
</comment>
<feature type="binding site" evidence="21">
    <location>
        <position position="835"/>
    </location>
    <ligand>
        <name>ATP</name>
        <dbReference type="ChEBI" id="CHEBI:30616"/>
    </ligand>
</feature>
<evidence type="ECO:0000256" key="6">
    <source>
        <dbReference type="ARBA" id="ARBA00022553"/>
    </source>
</evidence>